<dbReference type="EMBL" id="JAUJEB010000013">
    <property type="protein sequence ID" value="MDN5217057.1"/>
    <property type="molecule type" value="Genomic_DNA"/>
</dbReference>
<dbReference type="CDD" id="cd06262">
    <property type="entry name" value="metallo-hydrolase-like_MBL-fold"/>
    <property type="match status" value="1"/>
</dbReference>
<dbReference type="PANTHER" id="PTHR42951">
    <property type="entry name" value="METALLO-BETA-LACTAMASE DOMAIN-CONTAINING"/>
    <property type="match status" value="1"/>
</dbReference>
<evidence type="ECO:0000313" key="2">
    <source>
        <dbReference type="EMBL" id="MDN5217057.1"/>
    </source>
</evidence>
<accession>A0ABT8LH06</accession>
<proteinExistence type="predicted"/>
<dbReference type="Gene3D" id="3.60.15.10">
    <property type="entry name" value="Ribonuclease Z/Hydroxyacylglutathione hydrolase-like"/>
    <property type="match status" value="1"/>
</dbReference>
<evidence type="ECO:0000259" key="1">
    <source>
        <dbReference type="SMART" id="SM00849"/>
    </source>
</evidence>
<evidence type="ECO:0000313" key="3">
    <source>
        <dbReference type="Proteomes" id="UP001172083"/>
    </source>
</evidence>
<dbReference type="InterPro" id="IPR001279">
    <property type="entry name" value="Metallo-B-lactamas"/>
</dbReference>
<reference evidence="2" key="1">
    <citation type="submission" date="2023-06" db="EMBL/GenBank/DDBJ databases">
        <title>Genomic of Agaribacillus aureum.</title>
        <authorList>
            <person name="Wang G."/>
        </authorList>
    </citation>
    <scope>NUCLEOTIDE SEQUENCE</scope>
    <source>
        <strain evidence="2">BMA12</strain>
    </source>
</reference>
<dbReference type="SUPFAM" id="SSF56281">
    <property type="entry name" value="Metallo-hydrolase/oxidoreductase"/>
    <property type="match status" value="1"/>
</dbReference>
<dbReference type="Proteomes" id="UP001172083">
    <property type="component" value="Unassembled WGS sequence"/>
</dbReference>
<dbReference type="Pfam" id="PF00753">
    <property type="entry name" value="Lactamase_B"/>
    <property type="match status" value="1"/>
</dbReference>
<dbReference type="InterPro" id="IPR050855">
    <property type="entry name" value="NDM-1-like"/>
</dbReference>
<organism evidence="2 3">
    <name type="scientific">Agaribacillus aureus</name>
    <dbReference type="NCBI Taxonomy" id="3051825"/>
    <lineage>
        <taxon>Bacteria</taxon>
        <taxon>Pseudomonadati</taxon>
        <taxon>Bacteroidota</taxon>
        <taxon>Cytophagia</taxon>
        <taxon>Cytophagales</taxon>
        <taxon>Splendidivirgaceae</taxon>
        <taxon>Agaribacillus</taxon>
    </lineage>
</organism>
<dbReference type="RefSeq" id="WP_346762394.1">
    <property type="nucleotide sequence ID" value="NZ_JAUJEB010000013.1"/>
</dbReference>
<gene>
    <name evidence="2" type="ORF">QQ020_33610</name>
</gene>
<keyword evidence="3" id="KW-1185">Reference proteome</keyword>
<dbReference type="SMART" id="SM00849">
    <property type="entry name" value="Lactamase_B"/>
    <property type="match status" value="1"/>
</dbReference>
<dbReference type="InterPro" id="IPR036866">
    <property type="entry name" value="RibonucZ/Hydroxyglut_hydro"/>
</dbReference>
<comment type="caution">
    <text evidence="2">The sequence shown here is derived from an EMBL/GenBank/DDBJ whole genome shotgun (WGS) entry which is preliminary data.</text>
</comment>
<sequence length="253" mass="28497">MSKSSHLFSLITNRIAVQLLKALYQVGGDMIGLTFDGKDAAYNDGNTYILETPEGLILFDAGCGDTLDQIFENMRYWQLNPDDIRYCLLTHAHFDHAGGGHLLAKQGVKIMANAEVADAVASGDDRTCPYLYHKTFIPFQVAEVIADNCKFELLGIEFEAMHLPGHSQGCTAFFFKHENRRIVVSGDIIGTLLDGYHGWSGSIDFDKETYIKSLHKFSKIDTDMMLPGHGTVYFHKPRRRVEEAFNHALCEWR</sequence>
<protein>
    <submittedName>
        <fullName evidence="2">MBL fold metallo-hydrolase</fullName>
    </submittedName>
</protein>
<name>A0ABT8LH06_9BACT</name>
<feature type="domain" description="Metallo-beta-lactamase" evidence="1">
    <location>
        <begin position="44"/>
        <end position="229"/>
    </location>
</feature>